<accession>A0ABN2M6I3</accession>
<protein>
    <submittedName>
        <fullName evidence="1">Uncharacterized protein</fullName>
    </submittedName>
</protein>
<evidence type="ECO:0000313" key="1">
    <source>
        <dbReference type="EMBL" id="GAA1811340.1"/>
    </source>
</evidence>
<dbReference type="EMBL" id="BAAALT010000109">
    <property type="protein sequence ID" value="GAA1811340.1"/>
    <property type="molecule type" value="Genomic_DNA"/>
</dbReference>
<comment type="caution">
    <text evidence="1">The sequence shown here is derived from an EMBL/GenBank/DDBJ whole genome shotgun (WGS) entry which is preliminary data.</text>
</comment>
<dbReference type="RefSeq" id="WP_344133081.1">
    <property type="nucleotide sequence ID" value="NZ_BAAALT010000109.1"/>
</dbReference>
<sequence>MLLSAIRPEGTALAFSDPDRARSGSVGTAPPGYPQCALAGLSVACRSQGTDATVRVWCLPVRAR</sequence>
<gene>
    <name evidence="1" type="ORF">GCM10009682_36000</name>
</gene>
<name>A0ABN2M6I3_9ACTN</name>
<dbReference type="Proteomes" id="UP001500218">
    <property type="component" value="Unassembled WGS sequence"/>
</dbReference>
<organism evidence="1 2">
    <name type="scientific">Luedemannella flava</name>
    <dbReference type="NCBI Taxonomy" id="349316"/>
    <lineage>
        <taxon>Bacteria</taxon>
        <taxon>Bacillati</taxon>
        <taxon>Actinomycetota</taxon>
        <taxon>Actinomycetes</taxon>
        <taxon>Micromonosporales</taxon>
        <taxon>Micromonosporaceae</taxon>
        <taxon>Luedemannella</taxon>
    </lineage>
</organism>
<keyword evidence="2" id="KW-1185">Reference proteome</keyword>
<proteinExistence type="predicted"/>
<reference evidence="1 2" key="1">
    <citation type="journal article" date="2019" name="Int. J. Syst. Evol. Microbiol.">
        <title>The Global Catalogue of Microorganisms (GCM) 10K type strain sequencing project: providing services to taxonomists for standard genome sequencing and annotation.</title>
        <authorList>
            <consortium name="The Broad Institute Genomics Platform"/>
            <consortium name="The Broad Institute Genome Sequencing Center for Infectious Disease"/>
            <person name="Wu L."/>
            <person name="Ma J."/>
        </authorList>
    </citation>
    <scope>NUCLEOTIDE SEQUENCE [LARGE SCALE GENOMIC DNA]</scope>
    <source>
        <strain evidence="1 2">JCM 13250</strain>
    </source>
</reference>
<evidence type="ECO:0000313" key="2">
    <source>
        <dbReference type="Proteomes" id="UP001500218"/>
    </source>
</evidence>